<dbReference type="PANTHER" id="PTHR42951:SF17">
    <property type="entry name" value="METALLO-BETA-LACTAMASE DOMAIN-CONTAINING PROTEIN"/>
    <property type="match status" value="1"/>
</dbReference>
<evidence type="ECO:0000313" key="2">
    <source>
        <dbReference type="EMBL" id="TYS52260.1"/>
    </source>
</evidence>
<organism evidence="2 3">
    <name type="scientific">Bacillus infantis</name>
    <dbReference type="NCBI Taxonomy" id="324767"/>
    <lineage>
        <taxon>Bacteria</taxon>
        <taxon>Bacillati</taxon>
        <taxon>Bacillota</taxon>
        <taxon>Bacilli</taxon>
        <taxon>Bacillales</taxon>
        <taxon>Bacillaceae</taxon>
        <taxon>Bacillus</taxon>
    </lineage>
</organism>
<dbReference type="SMART" id="SM00849">
    <property type="entry name" value="Lactamase_B"/>
    <property type="match status" value="1"/>
</dbReference>
<gene>
    <name evidence="2" type="ORF">FZD51_02140</name>
</gene>
<dbReference type="CDD" id="cd07721">
    <property type="entry name" value="yflN-like_MBL-fold"/>
    <property type="match status" value="1"/>
</dbReference>
<dbReference type="SUPFAM" id="SSF56281">
    <property type="entry name" value="Metallo-hydrolase/oxidoreductase"/>
    <property type="match status" value="1"/>
</dbReference>
<evidence type="ECO:0000259" key="1">
    <source>
        <dbReference type="SMART" id="SM00849"/>
    </source>
</evidence>
<dbReference type="RefSeq" id="WP_148973231.1">
    <property type="nucleotide sequence ID" value="NZ_JBNIKU010000005.1"/>
</dbReference>
<evidence type="ECO:0000313" key="3">
    <source>
        <dbReference type="Proteomes" id="UP000322139"/>
    </source>
</evidence>
<accession>A0A5D4RMU0</accession>
<feature type="domain" description="Metallo-beta-lactamase" evidence="1">
    <location>
        <begin position="24"/>
        <end position="236"/>
    </location>
</feature>
<name>A0A5D4RMU0_9BACI</name>
<dbReference type="PANTHER" id="PTHR42951">
    <property type="entry name" value="METALLO-BETA-LACTAMASE DOMAIN-CONTAINING"/>
    <property type="match status" value="1"/>
</dbReference>
<keyword evidence="2" id="KW-0378">Hydrolase</keyword>
<dbReference type="EMBL" id="VTER01000001">
    <property type="protein sequence ID" value="TYS52260.1"/>
    <property type="molecule type" value="Genomic_DNA"/>
</dbReference>
<dbReference type="InterPro" id="IPR036866">
    <property type="entry name" value="RibonucZ/Hydroxyglut_hydro"/>
</dbReference>
<reference evidence="2 3" key="1">
    <citation type="submission" date="2019-08" db="EMBL/GenBank/DDBJ databases">
        <title>Bacillus genomes from the desert of Cuatro Cienegas, Coahuila.</title>
        <authorList>
            <person name="Olmedo-Alvarez G."/>
        </authorList>
    </citation>
    <scope>NUCLEOTIDE SEQUENCE [LARGE SCALE GENOMIC DNA]</scope>
    <source>
        <strain evidence="2 3">CH446_14T</strain>
    </source>
</reference>
<dbReference type="InterPro" id="IPR050855">
    <property type="entry name" value="NDM-1-like"/>
</dbReference>
<dbReference type="Pfam" id="PF00753">
    <property type="entry name" value="Lactamase_B"/>
    <property type="match status" value="1"/>
</dbReference>
<proteinExistence type="predicted"/>
<comment type="caution">
    <text evidence="2">The sequence shown here is derived from an EMBL/GenBank/DDBJ whole genome shotgun (WGS) entry which is preliminary data.</text>
</comment>
<dbReference type="Gene3D" id="3.60.15.10">
    <property type="entry name" value="Ribonuclease Z/Hydroxyacylglutathione hydrolase-like"/>
    <property type="match status" value="1"/>
</dbReference>
<dbReference type="InterPro" id="IPR001279">
    <property type="entry name" value="Metallo-B-lactamas"/>
</dbReference>
<dbReference type="AlphaFoldDB" id="A0A5D4RMU0"/>
<sequence length="269" mass="29556">MEQQKTYVEKHRVAENVYVYRTAIANISFITGLGPKGKDWILVDAGVPLSGGFIIRFAEKMFGRESRPLAVLMTHAHFDHIGGLRAILSKWDVPVYAHRAELPYLTGKGTFPPADPAVGRGLMALISPLYPRRAIDIGESAKELPEDASLPGLPGWRWIHTPGHTPGHVSFFRDDDGVLLAGDAFITVKQESLMAVMSQAKEIHGPPAYFTPDWDTAGQSIRKLAALNPKAAITGHGQPFYGQELTEGLEKLTKGHETFVVPKQGKYVH</sequence>
<dbReference type="GO" id="GO:0016787">
    <property type="term" value="F:hydrolase activity"/>
    <property type="evidence" value="ECO:0007669"/>
    <property type="project" value="UniProtKB-KW"/>
</dbReference>
<protein>
    <submittedName>
        <fullName evidence="2">MBL fold metallo-hydrolase</fullName>
    </submittedName>
</protein>
<dbReference type="Proteomes" id="UP000322139">
    <property type="component" value="Unassembled WGS sequence"/>
</dbReference>